<dbReference type="AlphaFoldDB" id="A0A7I8D4L5"/>
<dbReference type="PANTHER" id="PTHR33495">
    <property type="entry name" value="ANTI-SIGMA FACTOR ANTAGONIST TM_1081-RELATED-RELATED"/>
    <property type="match status" value="1"/>
</dbReference>
<sequence length="99" mass="11082">MFDVKTAIKNETLEVKLSGSLDIGGVDLFEEVTSQLDSNSFKSVCIDMQNMIFMDSTGIGALISFKRELGDKNFQFTNVNEDIKEIFSIIGIEDLFTNE</sequence>
<dbReference type="Pfam" id="PF01740">
    <property type="entry name" value="STAS"/>
    <property type="match status" value="1"/>
</dbReference>
<reference evidence="2 3" key="1">
    <citation type="submission" date="2020-08" db="EMBL/GenBank/DDBJ databases">
        <title>Complete Genome Sequence of Effusibacillus dendaii Strain skT53, Isolated from Farmland soil.</title>
        <authorList>
            <person name="Konishi T."/>
            <person name="Kawasaki H."/>
        </authorList>
    </citation>
    <scope>NUCLEOTIDE SEQUENCE [LARGE SCALE GENOMIC DNA]</scope>
    <source>
        <strain evidence="3">skT53</strain>
    </source>
</reference>
<dbReference type="RefSeq" id="WP_200759199.1">
    <property type="nucleotide sequence ID" value="NZ_AP023366.1"/>
</dbReference>
<dbReference type="InterPro" id="IPR002645">
    <property type="entry name" value="STAS_dom"/>
</dbReference>
<dbReference type="GO" id="GO:0043856">
    <property type="term" value="F:anti-sigma factor antagonist activity"/>
    <property type="evidence" value="ECO:0007669"/>
    <property type="project" value="TreeGrafter"/>
</dbReference>
<organism evidence="2 3">
    <name type="scientific">Effusibacillus dendaii</name>
    <dbReference type="NCBI Taxonomy" id="2743772"/>
    <lineage>
        <taxon>Bacteria</taxon>
        <taxon>Bacillati</taxon>
        <taxon>Bacillota</taxon>
        <taxon>Bacilli</taxon>
        <taxon>Bacillales</taxon>
        <taxon>Alicyclobacillaceae</taxon>
        <taxon>Effusibacillus</taxon>
    </lineage>
</organism>
<dbReference type="Proteomes" id="UP000593802">
    <property type="component" value="Chromosome"/>
</dbReference>
<dbReference type="Gene3D" id="3.30.750.24">
    <property type="entry name" value="STAS domain"/>
    <property type="match status" value="1"/>
</dbReference>
<dbReference type="PROSITE" id="PS50801">
    <property type="entry name" value="STAS"/>
    <property type="match status" value="1"/>
</dbReference>
<dbReference type="SUPFAM" id="SSF52091">
    <property type="entry name" value="SpoIIaa-like"/>
    <property type="match status" value="1"/>
</dbReference>
<gene>
    <name evidence="2" type="primary">rsbV</name>
    <name evidence="2" type="ORF">skT53_00090</name>
</gene>
<feature type="domain" description="STAS" evidence="1">
    <location>
        <begin position="2"/>
        <end position="99"/>
    </location>
</feature>
<evidence type="ECO:0000313" key="2">
    <source>
        <dbReference type="EMBL" id="BCJ85024.1"/>
    </source>
</evidence>
<dbReference type="KEGG" id="eff:skT53_00090"/>
<evidence type="ECO:0000313" key="3">
    <source>
        <dbReference type="Proteomes" id="UP000593802"/>
    </source>
</evidence>
<accession>A0A7I8D4L5</accession>
<evidence type="ECO:0000259" key="1">
    <source>
        <dbReference type="PROSITE" id="PS50801"/>
    </source>
</evidence>
<protein>
    <submittedName>
        <fullName evidence="2">Anti-sigma factor antagonist</fullName>
    </submittedName>
</protein>
<dbReference type="InterPro" id="IPR036513">
    <property type="entry name" value="STAS_dom_sf"/>
</dbReference>
<proteinExistence type="predicted"/>
<keyword evidence="3" id="KW-1185">Reference proteome</keyword>
<dbReference type="EMBL" id="AP023366">
    <property type="protein sequence ID" value="BCJ85024.1"/>
    <property type="molecule type" value="Genomic_DNA"/>
</dbReference>
<dbReference type="CDD" id="cd07043">
    <property type="entry name" value="STAS_anti-anti-sigma_factors"/>
    <property type="match status" value="1"/>
</dbReference>
<name>A0A7I8D4L5_9BACL</name>